<evidence type="ECO:0000256" key="1">
    <source>
        <dbReference type="SAM" id="Phobius"/>
    </source>
</evidence>
<feature type="transmembrane region" description="Helical" evidence="1">
    <location>
        <begin position="51"/>
        <end position="72"/>
    </location>
</feature>
<organism evidence="2 3">
    <name type="scientific">Lentinus tigrinus ALCF2SS1-6</name>
    <dbReference type="NCBI Taxonomy" id="1328759"/>
    <lineage>
        <taxon>Eukaryota</taxon>
        <taxon>Fungi</taxon>
        <taxon>Dikarya</taxon>
        <taxon>Basidiomycota</taxon>
        <taxon>Agaricomycotina</taxon>
        <taxon>Agaricomycetes</taxon>
        <taxon>Polyporales</taxon>
        <taxon>Polyporaceae</taxon>
        <taxon>Lentinus</taxon>
    </lineage>
</organism>
<proteinExistence type="predicted"/>
<dbReference type="AlphaFoldDB" id="A0A5C2RQC1"/>
<keyword evidence="3" id="KW-1185">Reference proteome</keyword>
<name>A0A5C2RQC1_9APHY</name>
<dbReference type="Proteomes" id="UP000313359">
    <property type="component" value="Unassembled WGS sequence"/>
</dbReference>
<sequence length="87" mass="9025">MAQAPSCTWVCGPWGPLIARRPCPQGDPAVCTGFGSCTVSIFPCPASALGLGGPLIFCLYVALTLTLVPLYLPFPAITSTSRNINLA</sequence>
<dbReference type="EMBL" id="ML122320">
    <property type="protein sequence ID" value="RPD53504.1"/>
    <property type="molecule type" value="Genomic_DNA"/>
</dbReference>
<reference evidence="2" key="1">
    <citation type="journal article" date="2018" name="Genome Biol. Evol.">
        <title>Genomics and development of Lentinus tigrinus, a white-rot wood-decaying mushroom with dimorphic fruiting bodies.</title>
        <authorList>
            <person name="Wu B."/>
            <person name="Xu Z."/>
            <person name="Knudson A."/>
            <person name="Carlson A."/>
            <person name="Chen N."/>
            <person name="Kovaka S."/>
            <person name="LaButti K."/>
            <person name="Lipzen A."/>
            <person name="Pennachio C."/>
            <person name="Riley R."/>
            <person name="Schakwitz W."/>
            <person name="Umezawa K."/>
            <person name="Ohm R.A."/>
            <person name="Grigoriev I.V."/>
            <person name="Nagy L.G."/>
            <person name="Gibbons J."/>
            <person name="Hibbett D."/>
        </authorList>
    </citation>
    <scope>NUCLEOTIDE SEQUENCE [LARGE SCALE GENOMIC DNA]</scope>
    <source>
        <strain evidence="2">ALCF2SS1-6</strain>
    </source>
</reference>
<gene>
    <name evidence="2" type="ORF">L227DRAFT_643529</name>
</gene>
<keyword evidence="1" id="KW-0812">Transmembrane</keyword>
<evidence type="ECO:0000313" key="2">
    <source>
        <dbReference type="EMBL" id="RPD53504.1"/>
    </source>
</evidence>
<accession>A0A5C2RQC1</accession>
<protein>
    <submittedName>
        <fullName evidence="2">Uncharacterized protein</fullName>
    </submittedName>
</protein>
<keyword evidence="1" id="KW-0472">Membrane</keyword>
<keyword evidence="1" id="KW-1133">Transmembrane helix</keyword>
<evidence type="ECO:0000313" key="3">
    <source>
        <dbReference type="Proteomes" id="UP000313359"/>
    </source>
</evidence>
<dbReference type="OrthoDB" id="3251307at2759"/>